<dbReference type="InterPro" id="IPR036937">
    <property type="entry name" value="Adhesion_dom_fimbrial_sf"/>
</dbReference>
<dbReference type="InterPro" id="IPR008966">
    <property type="entry name" value="Adhesion_dom_sf"/>
</dbReference>
<keyword evidence="1" id="KW-0732">Signal</keyword>
<evidence type="ECO:0000313" key="4">
    <source>
        <dbReference type="Proteomes" id="UP001288620"/>
    </source>
</evidence>
<dbReference type="EMBL" id="JAOBTT010000001">
    <property type="protein sequence ID" value="MDZ7278122.1"/>
    <property type="molecule type" value="Genomic_DNA"/>
</dbReference>
<dbReference type="InterPro" id="IPR000259">
    <property type="entry name" value="Adhesion_dom_fimbrial"/>
</dbReference>
<dbReference type="PANTHER" id="PTHR33420:SF9">
    <property type="entry name" value="MINOR FIMBRIAL SUBUNIT"/>
    <property type="match status" value="1"/>
</dbReference>
<dbReference type="RefSeq" id="WP_322542137.1">
    <property type="nucleotide sequence ID" value="NZ_JAOBTT010000001.1"/>
</dbReference>
<reference evidence="4" key="1">
    <citation type="submission" date="2023-07" db="EMBL/GenBank/DDBJ databases">
        <title>Structural and functional analysis of rice phyllospheric bacteria for their antimicrobial properties and defense elicitation against blast disease.</title>
        <authorList>
            <person name="Sahu K.P."/>
            <person name="Asharani P."/>
            <person name="Kumar M."/>
            <person name="Reddy B."/>
            <person name="Kumar A."/>
        </authorList>
    </citation>
    <scope>NUCLEOTIDE SEQUENCE [LARGE SCALE GENOMIC DNA]</scope>
    <source>
        <strain evidence="4">OsEp_Plm_30P10</strain>
    </source>
</reference>
<evidence type="ECO:0000256" key="1">
    <source>
        <dbReference type="SAM" id="SignalP"/>
    </source>
</evidence>
<gene>
    <name evidence="3" type="ORF">N4G40_07515</name>
</gene>
<name>A0ABU5LDU2_9GAMM</name>
<comment type="caution">
    <text evidence="3">The sequence shown here is derived from an EMBL/GenBank/DDBJ whole genome shotgun (WGS) entry which is preliminary data.</text>
</comment>
<proteinExistence type="predicted"/>
<protein>
    <submittedName>
        <fullName evidence="3">Type 1 fimbrial protein</fullName>
    </submittedName>
</protein>
<dbReference type="InterPro" id="IPR050263">
    <property type="entry name" value="Bact_Fimbrial_Adh_Pro"/>
</dbReference>
<feature type="domain" description="Fimbrial-type adhesion" evidence="2">
    <location>
        <begin position="24"/>
        <end position="170"/>
    </location>
</feature>
<dbReference type="Pfam" id="PF00419">
    <property type="entry name" value="Fimbrial"/>
    <property type="match status" value="1"/>
</dbReference>
<organism evidence="3 4">
    <name type="scientific">Pantoea eucrina</name>
    <dbReference type="NCBI Taxonomy" id="472693"/>
    <lineage>
        <taxon>Bacteria</taxon>
        <taxon>Pseudomonadati</taxon>
        <taxon>Pseudomonadota</taxon>
        <taxon>Gammaproteobacteria</taxon>
        <taxon>Enterobacterales</taxon>
        <taxon>Erwiniaceae</taxon>
        <taxon>Pantoea</taxon>
    </lineage>
</organism>
<evidence type="ECO:0000259" key="2">
    <source>
        <dbReference type="Pfam" id="PF00419"/>
    </source>
</evidence>
<keyword evidence="4" id="KW-1185">Reference proteome</keyword>
<dbReference type="Proteomes" id="UP001288620">
    <property type="component" value="Unassembled WGS sequence"/>
</dbReference>
<dbReference type="SUPFAM" id="SSF49401">
    <property type="entry name" value="Bacterial adhesins"/>
    <property type="match status" value="1"/>
</dbReference>
<dbReference type="Gene3D" id="2.60.40.1090">
    <property type="entry name" value="Fimbrial-type adhesion domain"/>
    <property type="match status" value="1"/>
</dbReference>
<accession>A0ABU5LDU2</accession>
<feature type="chain" id="PRO_5046511889" evidence="1">
    <location>
        <begin position="20"/>
        <end position="171"/>
    </location>
</feature>
<sequence length="171" mass="18802">MKIYFTMIFLLLFTGFTHAEDNLQFRGALVKQPCTIVPGDEIVNLNFGTIIDNFLYQYQRTPAREFAIRLTQCEPVVGRDTTITFSGQASTALPGYLALSPSSQAKGVALGIENSLGKLMPINTKSSVKIVSGDNVIPYRAFIQGEPLALQNKNIGLGVFQANVTFTLEYE</sequence>
<dbReference type="PANTHER" id="PTHR33420">
    <property type="entry name" value="FIMBRIAL SUBUNIT ELFA-RELATED"/>
    <property type="match status" value="1"/>
</dbReference>
<feature type="signal peptide" evidence="1">
    <location>
        <begin position="1"/>
        <end position="19"/>
    </location>
</feature>
<evidence type="ECO:0000313" key="3">
    <source>
        <dbReference type="EMBL" id="MDZ7278122.1"/>
    </source>
</evidence>